<keyword evidence="1" id="KW-1133">Transmembrane helix</keyword>
<dbReference type="EMBL" id="JBHSJC010000001">
    <property type="protein sequence ID" value="MFC4828893.1"/>
    <property type="molecule type" value="Genomic_DNA"/>
</dbReference>
<dbReference type="Proteomes" id="UP001595960">
    <property type="component" value="Unassembled WGS sequence"/>
</dbReference>
<keyword evidence="1" id="KW-0812">Transmembrane</keyword>
<feature type="transmembrane region" description="Helical" evidence="1">
    <location>
        <begin position="95"/>
        <end position="116"/>
    </location>
</feature>
<dbReference type="RefSeq" id="WP_204392158.1">
    <property type="nucleotide sequence ID" value="NZ_JAFBBW010000001.1"/>
</dbReference>
<evidence type="ECO:0000256" key="1">
    <source>
        <dbReference type="SAM" id="Phobius"/>
    </source>
</evidence>
<protein>
    <recommendedName>
        <fullName evidence="4">DUF1761 domain-containing protein</fullName>
    </recommendedName>
</protein>
<accession>A0ABV9R588</accession>
<keyword evidence="1" id="KW-0472">Membrane</keyword>
<comment type="caution">
    <text evidence="2">The sequence shown here is derived from an EMBL/GenBank/DDBJ whole genome shotgun (WGS) entry which is preliminary data.</text>
</comment>
<evidence type="ECO:0008006" key="4">
    <source>
        <dbReference type="Google" id="ProtNLM"/>
    </source>
</evidence>
<feature type="transmembrane region" description="Helical" evidence="1">
    <location>
        <begin position="64"/>
        <end position="83"/>
    </location>
</feature>
<keyword evidence="3" id="KW-1185">Reference proteome</keyword>
<evidence type="ECO:0000313" key="3">
    <source>
        <dbReference type="Proteomes" id="UP001595960"/>
    </source>
</evidence>
<sequence length="117" mass="12291">MIVVSLTLNVLVPVLASMRRERGWVVAAYGDRTPARDILFAIYAAILLASVALLAGWLIGADRAFVESAAIGLLGIQVVYKVGTAITVEDARRNPVVLSNLGIAVVHGATIVTLLAP</sequence>
<feature type="transmembrane region" description="Helical" evidence="1">
    <location>
        <begin position="40"/>
        <end position="59"/>
    </location>
</feature>
<evidence type="ECO:0000313" key="2">
    <source>
        <dbReference type="EMBL" id="MFC4828893.1"/>
    </source>
</evidence>
<reference evidence="3" key="1">
    <citation type="journal article" date="2019" name="Int. J. Syst. Evol. Microbiol.">
        <title>The Global Catalogue of Microorganisms (GCM) 10K type strain sequencing project: providing services to taxonomists for standard genome sequencing and annotation.</title>
        <authorList>
            <consortium name="The Broad Institute Genomics Platform"/>
            <consortium name="The Broad Institute Genome Sequencing Center for Infectious Disease"/>
            <person name="Wu L."/>
            <person name="Ma J."/>
        </authorList>
    </citation>
    <scope>NUCLEOTIDE SEQUENCE [LARGE SCALE GENOMIC DNA]</scope>
    <source>
        <strain evidence="3">CGMCC 1.12192</strain>
    </source>
</reference>
<organism evidence="2 3">
    <name type="scientific">Agromyces aurantiacus</name>
    <dbReference type="NCBI Taxonomy" id="165814"/>
    <lineage>
        <taxon>Bacteria</taxon>
        <taxon>Bacillati</taxon>
        <taxon>Actinomycetota</taxon>
        <taxon>Actinomycetes</taxon>
        <taxon>Micrococcales</taxon>
        <taxon>Microbacteriaceae</taxon>
        <taxon>Agromyces</taxon>
    </lineage>
</organism>
<proteinExistence type="predicted"/>
<gene>
    <name evidence="2" type="ORF">ACFPER_08850</name>
</gene>
<name>A0ABV9R588_9MICO</name>